<evidence type="ECO:0000313" key="2">
    <source>
        <dbReference type="Proteomes" id="UP000789901"/>
    </source>
</evidence>
<sequence length="78" mass="9275">NFNKKELKTIVNKILEALIENNDNKEESNFNDLFIAKLIDLNFYEIIKLKTTLNNQQELETKKDLNINLKAIFEEFQN</sequence>
<feature type="non-terminal residue" evidence="1">
    <location>
        <position position="1"/>
    </location>
</feature>
<dbReference type="Proteomes" id="UP000789901">
    <property type="component" value="Unassembled WGS sequence"/>
</dbReference>
<organism evidence="1 2">
    <name type="scientific">Gigaspora margarita</name>
    <dbReference type="NCBI Taxonomy" id="4874"/>
    <lineage>
        <taxon>Eukaryota</taxon>
        <taxon>Fungi</taxon>
        <taxon>Fungi incertae sedis</taxon>
        <taxon>Mucoromycota</taxon>
        <taxon>Glomeromycotina</taxon>
        <taxon>Glomeromycetes</taxon>
        <taxon>Diversisporales</taxon>
        <taxon>Gigasporaceae</taxon>
        <taxon>Gigaspora</taxon>
    </lineage>
</organism>
<gene>
    <name evidence="1" type="ORF">GMARGA_LOCUS39651</name>
</gene>
<comment type="caution">
    <text evidence="1">The sequence shown here is derived from an EMBL/GenBank/DDBJ whole genome shotgun (WGS) entry which is preliminary data.</text>
</comment>
<dbReference type="EMBL" id="CAJVQB010095704">
    <property type="protein sequence ID" value="CAG8849324.1"/>
    <property type="molecule type" value="Genomic_DNA"/>
</dbReference>
<accession>A0ABN7X829</accession>
<name>A0ABN7X829_GIGMA</name>
<evidence type="ECO:0000313" key="1">
    <source>
        <dbReference type="EMBL" id="CAG8849324.1"/>
    </source>
</evidence>
<protein>
    <submittedName>
        <fullName evidence="1">30258_t:CDS:1</fullName>
    </submittedName>
</protein>
<keyword evidence="2" id="KW-1185">Reference proteome</keyword>
<proteinExistence type="predicted"/>
<reference evidence="1 2" key="1">
    <citation type="submission" date="2021-06" db="EMBL/GenBank/DDBJ databases">
        <authorList>
            <person name="Kallberg Y."/>
            <person name="Tangrot J."/>
            <person name="Rosling A."/>
        </authorList>
    </citation>
    <scope>NUCLEOTIDE SEQUENCE [LARGE SCALE GENOMIC DNA]</scope>
    <source>
        <strain evidence="1 2">120-4 pot B 10/14</strain>
    </source>
</reference>